<accession>A0A7W6BP70</accession>
<organism evidence="1 2">
    <name type="scientific">Sphingobium jiangsuense</name>
    <dbReference type="NCBI Taxonomy" id="870476"/>
    <lineage>
        <taxon>Bacteria</taxon>
        <taxon>Pseudomonadati</taxon>
        <taxon>Pseudomonadota</taxon>
        <taxon>Alphaproteobacteria</taxon>
        <taxon>Sphingomonadales</taxon>
        <taxon>Sphingomonadaceae</taxon>
        <taxon>Sphingobium</taxon>
    </lineage>
</organism>
<dbReference type="AlphaFoldDB" id="A0A7W6BP70"/>
<dbReference type="EMBL" id="JACIDT010000006">
    <property type="protein sequence ID" value="MBB3926198.1"/>
    <property type="molecule type" value="Genomic_DNA"/>
</dbReference>
<gene>
    <name evidence="1" type="ORF">GGR43_001915</name>
</gene>
<name>A0A7W6BP70_9SPHN</name>
<proteinExistence type="predicted"/>
<evidence type="ECO:0000313" key="2">
    <source>
        <dbReference type="Proteomes" id="UP000571950"/>
    </source>
</evidence>
<reference evidence="1 2" key="1">
    <citation type="submission" date="2020-08" db="EMBL/GenBank/DDBJ databases">
        <title>Genomic Encyclopedia of Type Strains, Phase IV (KMG-IV): sequencing the most valuable type-strain genomes for metagenomic binning, comparative biology and taxonomic classification.</title>
        <authorList>
            <person name="Goeker M."/>
        </authorList>
    </citation>
    <scope>NUCLEOTIDE SEQUENCE [LARGE SCALE GENOMIC DNA]</scope>
    <source>
        <strain evidence="1 2">DSM 26189</strain>
    </source>
</reference>
<dbReference type="RefSeq" id="WP_188071753.1">
    <property type="nucleotide sequence ID" value="NZ_BSPS01000261.1"/>
</dbReference>
<comment type="caution">
    <text evidence="1">The sequence shown here is derived from an EMBL/GenBank/DDBJ whole genome shotgun (WGS) entry which is preliminary data.</text>
</comment>
<sequence length="79" mass="8659">MSKIHDDCYIVMSQYGIQRMTKRPGKLARGEVSVRVRLTLPESVFDEPAFSAHVSVPESAVIKREADVEVVAPDGGGDE</sequence>
<keyword evidence="2" id="KW-1185">Reference proteome</keyword>
<evidence type="ECO:0000313" key="1">
    <source>
        <dbReference type="EMBL" id="MBB3926198.1"/>
    </source>
</evidence>
<dbReference type="Proteomes" id="UP000571950">
    <property type="component" value="Unassembled WGS sequence"/>
</dbReference>
<protein>
    <submittedName>
        <fullName evidence="1">Uncharacterized protein</fullName>
    </submittedName>
</protein>